<evidence type="ECO:0000313" key="2">
    <source>
        <dbReference type="Proteomes" id="UP000813427"/>
    </source>
</evidence>
<organism evidence="1 2">
    <name type="scientific">Fusarium tricinctum</name>
    <dbReference type="NCBI Taxonomy" id="61284"/>
    <lineage>
        <taxon>Eukaryota</taxon>
        <taxon>Fungi</taxon>
        <taxon>Dikarya</taxon>
        <taxon>Ascomycota</taxon>
        <taxon>Pezizomycotina</taxon>
        <taxon>Sordariomycetes</taxon>
        <taxon>Hypocreomycetidae</taxon>
        <taxon>Hypocreales</taxon>
        <taxon>Nectriaceae</taxon>
        <taxon>Fusarium</taxon>
        <taxon>Fusarium tricinctum species complex</taxon>
    </lineage>
</organism>
<proteinExistence type="predicted"/>
<comment type="caution">
    <text evidence="1">The sequence shown here is derived from an EMBL/GenBank/DDBJ whole genome shotgun (WGS) entry which is preliminary data.</text>
</comment>
<evidence type="ECO:0000313" key="1">
    <source>
        <dbReference type="EMBL" id="KAH7241464.1"/>
    </source>
</evidence>
<dbReference type="EMBL" id="JAGPXF010000005">
    <property type="protein sequence ID" value="KAH7241464.1"/>
    <property type="molecule type" value="Genomic_DNA"/>
</dbReference>
<reference evidence="1" key="1">
    <citation type="journal article" date="2021" name="Nat. Commun.">
        <title>Genetic determinants of endophytism in the Arabidopsis root mycobiome.</title>
        <authorList>
            <person name="Mesny F."/>
            <person name="Miyauchi S."/>
            <person name="Thiergart T."/>
            <person name="Pickel B."/>
            <person name="Atanasova L."/>
            <person name="Karlsson M."/>
            <person name="Huettel B."/>
            <person name="Barry K.W."/>
            <person name="Haridas S."/>
            <person name="Chen C."/>
            <person name="Bauer D."/>
            <person name="Andreopoulos W."/>
            <person name="Pangilinan J."/>
            <person name="LaButti K."/>
            <person name="Riley R."/>
            <person name="Lipzen A."/>
            <person name="Clum A."/>
            <person name="Drula E."/>
            <person name="Henrissat B."/>
            <person name="Kohler A."/>
            <person name="Grigoriev I.V."/>
            <person name="Martin F.M."/>
            <person name="Hacquard S."/>
        </authorList>
    </citation>
    <scope>NUCLEOTIDE SEQUENCE</scope>
    <source>
        <strain evidence="1">MPI-SDFR-AT-0068</strain>
    </source>
</reference>
<protein>
    <submittedName>
        <fullName evidence="1">Uncharacterized protein</fullName>
    </submittedName>
</protein>
<dbReference type="Proteomes" id="UP000813427">
    <property type="component" value="Unassembled WGS sequence"/>
</dbReference>
<sequence length="120" mass="14139">MSVLSSHVRDAPAVFALSLLNRRILNIPKSPSRSSFSSLHRPSCQRCPLDTRSARYRRRDRREVLRRIRLDAYRARTQAWFLCELASRGEATLQQWQHGLALWQEAQAWIVWVRRQLADL</sequence>
<gene>
    <name evidence="1" type="ORF">BKA59DRAFT_456063</name>
</gene>
<accession>A0A8K0RST2</accession>
<name>A0A8K0RST2_9HYPO</name>
<dbReference type="OrthoDB" id="5102350at2759"/>
<keyword evidence="2" id="KW-1185">Reference proteome</keyword>
<dbReference type="AlphaFoldDB" id="A0A8K0RST2"/>